<organism evidence="2 3">
    <name type="scientific">Arachis hypogaea</name>
    <name type="common">Peanut</name>
    <dbReference type="NCBI Taxonomy" id="3818"/>
    <lineage>
        <taxon>Eukaryota</taxon>
        <taxon>Viridiplantae</taxon>
        <taxon>Streptophyta</taxon>
        <taxon>Embryophyta</taxon>
        <taxon>Tracheophyta</taxon>
        <taxon>Spermatophyta</taxon>
        <taxon>Magnoliopsida</taxon>
        <taxon>eudicotyledons</taxon>
        <taxon>Gunneridae</taxon>
        <taxon>Pentapetalae</taxon>
        <taxon>rosids</taxon>
        <taxon>fabids</taxon>
        <taxon>Fabales</taxon>
        <taxon>Fabaceae</taxon>
        <taxon>Papilionoideae</taxon>
        <taxon>50 kb inversion clade</taxon>
        <taxon>dalbergioids sensu lato</taxon>
        <taxon>Dalbergieae</taxon>
        <taxon>Pterocarpus clade</taxon>
        <taxon>Arachis</taxon>
    </lineage>
</organism>
<feature type="region of interest" description="Disordered" evidence="1">
    <location>
        <begin position="1"/>
        <end position="43"/>
    </location>
</feature>
<keyword evidence="3" id="KW-1185">Reference proteome</keyword>
<sequence length="161" mass="18720">MFQRTAATGENTWTLSSRIVPSSIEKDTQPEDNEDSNIEPESSVINIKRKRKNFTNKKAKKVGGAQKLSHQIDRLCETVERRNSNKNDTLRPNITQAIEELDTIPDIDPLGQIYMFATRLFLDKDKRELFVALKHKEVKLAWLMNEKNVQEEKENLFTKLF</sequence>
<evidence type="ECO:0000313" key="2">
    <source>
        <dbReference type="EMBL" id="RYR50888.1"/>
    </source>
</evidence>
<gene>
    <name evidence="2" type="ORF">Ahy_A06g025892</name>
</gene>
<dbReference type="PANTHER" id="PTHR47584">
    <property type="match status" value="1"/>
</dbReference>
<evidence type="ECO:0008006" key="4">
    <source>
        <dbReference type="Google" id="ProtNLM"/>
    </source>
</evidence>
<dbReference type="Proteomes" id="UP000289738">
    <property type="component" value="Chromosome A06"/>
</dbReference>
<evidence type="ECO:0000313" key="3">
    <source>
        <dbReference type="Proteomes" id="UP000289738"/>
    </source>
</evidence>
<dbReference type="AlphaFoldDB" id="A0A445CIZ9"/>
<reference evidence="2 3" key="1">
    <citation type="submission" date="2019-01" db="EMBL/GenBank/DDBJ databases">
        <title>Sequencing of cultivated peanut Arachis hypogaea provides insights into genome evolution and oil improvement.</title>
        <authorList>
            <person name="Chen X."/>
        </authorList>
    </citation>
    <scope>NUCLEOTIDE SEQUENCE [LARGE SCALE GENOMIC DNA]</scope>
    <source>
        <strain evidence="3">cv. Fuhuasheng</strain>
        <tissue evidence="2">Leaves</tissue>
    </source>
</reference>
<protein>
    <recommendedName>
        <fullName evidence="4">L10-interacting MYB domain-containing protein</fullName>
    </recommendedName>
</protein>
<name>A0A445CIZ9_ARAHY</name>
<comment type="caution">
    <text evidence="2">The sequence shown here is derived from an EMBL/GenBank/DDBJ whole genome shotgun (WGS) entry which is preliminary data.</text>
</comment>
<dbReference type="EMBL" id="SDMP01000006">
    <property type="protein sequence ID" value="RYR50888.1"/>
    <property type="molecule type" value="Genomic_DNA"/>
</dbReference>
<dbReference type="PANTHER" id="PTHR47584:SF14">
    <property type="entry name" value="L10-INTERACTING MYB DOMAIN-CONTAINING PROTEIN-LIKE"/>
    <property type="match status" value="1"/>
</dbReference>
<dbReference type="InterPro" id="IPR045026">
    <property type="entry name" value="LIMYB"/>
</dbReference>
<proteinExistence type="predicted"/>
<accession>A0A445CIZ9</accession>
<evidence type="ECO:0000256" key="1">
    <source>
        <dbReference type="SAM" id="MobiDB-lite"/>
    </source>
</evidence>
<feature type="compositionally biased region" description="Polar residues" evidence="1">
    <location>
        <begin position="1"/>
        <end position="20"/>
    </location>
</feature>